<name>A0A409W6L8_9AGAR</name>
<evidence type="ECO:0000256" key="1">
    <source>
        <dbReference type="SAM" id="MobiDB-lite"/>
    </source>
</evidence>
<dbReference type="InParanoid" id="A0A409W6L8"/>
<evidence type="ECO:0000313" key="3">
    <source>
        <dbReference type="Proteomes" id="UP000284842"/>
    </source>
</evidence>
<accession>A0A409W6L8</accession>
<sequence length="719" mass="80546">MSWLPSQSHLVSPASVHSAAELLAPNLDLIGTVHPTKKSLEIFKTKTTSSYLGRSSHITRSERLLMSLRLRRVKQKLASRPLNVTKISGLSSTPSLLQHTEQTSEAVLVHPDSETLSVSSPTSTTATLVESFETPNMPKEASDCPARSDVLPSVQRDLPSEEPPIAISMPAPINASALDDPHAIPRPSSQSPPPLPRINTGVFTPKGSFKVRISDRSYCKWHKMVFQHRTHPDEKMAYYFKHIHESEEELLEIQRIASLGPIPKEWNPKYQQMNMPGFSDLPVELTDQIFEHLFQPNTKPDKLILATLSRCNVAFNAWTTPHLFREVNICIKGDSGRRLALFREILDGRPAIATVVQSFTLQVFVPSTSDYNPIYKDTNLPVFLPQLQNITQFNLHVGSLPKYSALDWDRLSGGWSQALQNVCLLPSVTSVQLCNVCFLKSGWITHCKSLQDFGIWNTLDSFGDAQGSHVFNKDPTSIPNLKRLRLDKINAPISTIYELGGFSALEKIEVALAREQFVGTVRGIIEGASDTLEDLSVHRFNEAGSYNHLRYDFPSWTPLPALKKLTLGVNASPMAISDQISHWSQYANWILRNLPPSCPVLDKITLVASPMLSYFGPPHIYTPSTEHWSILEQTCATRYPALRKLVFVFQETSVPDNWVFENEDIPQGGSSRKEKEESVVSERLDVSEKFSITSLIVLLGLEKAPSHHSWNREIEADIR</sequence>
<comment type="caution">
    <text evidence="2">The sequence shown here is derived from an EMBL/GenBank/DDBJ whole genome shotgun (WGS) entry which is preliminary data.</text>
</comment>
<gene>
    <name evidence="2" type="ORF">CVT24_012934</name>
</gene>
<keyword evidence="3" id="KW-1185">Reference proteome</keyword>
<dbReference type="SUPFAM" id="SSF52047">
    <property type="entry name" value="RNI-like"/>
    <property type="match status" value="1"/>
</dbReference>
<feature type="region of interest" description="Disordered" evidence="1">
    <location>
        <begin position="177"/>
        <end position="201"/>
    </location>
</feature>
<dbReference type="Proteomes" id="UP000284842">
    <property type="component" value="Unassembled WGS sequence"/>
</dbReference>
<proteinExistence type="predicted"/>
<evidence type="ECO:0000313" key="2">
    <source>
        <dbReference type="EMBL" id="PPQ74105.1"/>
    </source>
</evidence>
<dbReference type="EMBL" id="NHTK01005776">
    <property type="protein sequence ID" value="PPQ74105.1"/>
    <property type="molecule type" value="Genomic_DNA"/>
</dbReference>
<organism evidence="2 3">
    <name type="scientific">Panaeolus cyanescens</name>
    <dbReference type="NCBI Taxonomy" id="181874"/>
    <lineage>
        <taxon>Eukaryota</taxon>
        <taxon>Fungi</taxon>
        <taxon>Dikarya</taxon>
        <taxon>Basidiomycota</taxon>
        <taxon>Agaricomycotina</taxon>
        <taxon>Agaricomycetes</taxon>
        <taxon>Agaricomycetidae</taxon>
        <taxon>Agaricales</taxon>
        <taxon>Agaricineae</taxon>
        <taxon>Galeropsidaceae</taxon>
        <taxon>Panaeolus</taxon>
    </lineage>
</organism>
<protein>
    <submittedName>
        <fullName evidence="2">Uncharacterized protein</fullName>
    </submittedName>
</protein>
<reference evidence="2 3" key="1">
    <citation type="journal article" date="2018" name="Evol. Lett.">
        <title>Horizontal gene cluster transfer increased hallucinogenic mushroom diversity.</title>
        <authorList>
            <person name="Reynolds H.T."/>
            <person name="Vijayakumar V."/>
            <person name="Gluck-Thaler E."/>
            <person name="Korotkin H.B."/>
            <person name="Matheny P.B."/>
            <person name="Slot J.C."/>
        </authorList>
    </citation>
    <scope>NUCLEOTIDE SEQUENCE [LARGE SCALE GENOMIC DNA]</scope>
    <source>
        <strain evidence="2 3">2629</strain>
    </source>
</reference>
<dbReference type="AlphaFoldDB" id="A0A409W6L8"/>